<organism evidence="2 3">
    <name type="scientific">Starmerella bacillaris</name>
    <name type="common">Yeast</name>
    <name type="synonym">Candida zemplinina</name>
    <dbReference type="NCBI Taxonomy" id="1247836"/>
    <lineage>
        <taxon>Eukaryota</taxon>
        <taxon>Fungi</taxon>
        <taxon>Dikarya</taxon>
        <taxon>Ascomycota</taxon>
        <taxon>Saccharomycotina</taxon>
        <taxon>Dipodascomycetes</taxon>
        <taxon>Dipodascales</taxon>
        <taxon>Trichomonascaceae</taxon>
        <taxon>Starmerella</taxon>
    </lineage>
</organism>
<feature type="domain" description="N-acetyltransferase" evidence="1">
    <location>
        <begin position="151"/>
        <end position="206"/>
    </location>
</feature>
<dbReference type="InterPro" id="IPR000182">
    <property type="entry name" value="GNAT_dom"/>
</dbReference>
<dbReference type="AlphaFoldDB" id="A0AAV5RMH6"/>
<sequence length="237" mass="27194">MDKKSQNTQLTHTELASQLPEGFVEAVLTSFDIDEASVLLAKAFFTNPADVFFYPDLDTRFEKLLWLMKTNLHIRFSLARSFAARDTEGKIAAMGFWHTPGSDGPSLSLLIRSGVWEMPFRQGLRTYLNVQKVTEIQDQRRKAALKGRPSWFLRNMVVSPDHQGHRLGSSVLRRELKFVVDSSPYPASLNTQRAENVKFYERLGFVVANDEKIVIDGYEFPNWVMIYEGKNQRSDQI</sequence>
<dbReference type="PANTHER" id="PTHR42791:SF4">
    <property type="entry name" value="ACETYLTRANSFERASE, GNAT FAMILY FAMILY (AFU_ORTHOLOGUE AFUA_4G09540)-RELATED"/>
    <property type="match status" value="1"/>
</dbReference>
<protein>
    <recommendedName>
        <fullName evidence="1">N-acetyltransferase domain-containing protein</fullName>
    </recommendedName>
</protein>
<keyword evidence="3" id="KW-1185">Reference proteome</keyword>
<dbReference type="InterPro" id="IPR052523">
    <property type="entry name" value="Trichothecene_AcTrans"/>
</dbReference>
<evidence type="ECO:0000313" key="3">
    <source>
        <dbReference type="Proteomes" id="UP001362899"/>
    </source>
</evidence>
<dbReference type="InterPro" id="IPR016181">
    <property type="entry name" value="Acyl_CoA_acyltransferase"/>
</dbReference>
<reference evidence="2 3" key="1">
    <citation type="journal article" date="2023" name="Elife">
        <title>Identification of key yeast species and microbe-microbe interactions impacting larval growth of Drosophila in the wild.</title>
        <authorList>
            <person name="Mure A."/>
            <person name="Sugiura Y."/>
            <person name="Maeda R."/>
            <person name="Honda K."/>
            <person name="Sakurai N."/>
            <person name="Takahashi Y."/>
            <person name="Watada M."/>
            <person name="Katoh T."/>
            <person name="Gotoh A."/>
            <person name="Gotoh Y."/>
            <person name="Taniguchi I."/>
            <person name="Nakamura K."/>
            <person name="Hayashi T."/>
            <person name="Katayama T."/>
            <person name="Uemura T."/>
            <person name="Hattori Y."/>
        </authorList>
    </citation>
    <scope>NUCLEOTIDE SEQUENCE [LARGE SCALE GENOMIC DNA]</scope>
    <source>
        <strain evidence="2 3">SB-73</strain>
    </source>
</reference>
<dbReference type="Proteomes" id="UP001362899">
    <property type="component" value="Unassembled WGS sequence"/>
</dbReference>
<accession>A0AAV5RMH6</accession>
<dbReference type="Pfam" id="PF13508">
    <property type="entry name" value="Acetyltransf_7"/>
    <property type="match status" value="1"/>
</dbReference>
<dbReference type="EMBL" id="BTGC01000008">
    <property type="protein sequence ID" value="GMM52332.1"/>
    <property type="molecule type" value="Genomic_DNA"/>
</dbReference>
<gene>
    <name evidence="2" type="ORF">DASB73_032950</name>
</gene>
<name>A0AAV5RMH6_STABA</name>
<evidence type="ECO:0000259" key="1">
    <source>
        <dbReference type="Pfam" id="PF13508"/>
    </source>
</evidence>
<dbReference type="SUPFAM" id="SSF55729">
    <property type="entry name" value="Acyl-CoA N-acyltransferases (Nat)"/>
    <property type="match status" value="1"/>
</dbReference>
<proteinExistence type="predicted"/>
<evidence type="ECO:0000313" key="2">
    <source>
        <dbReference type="EMBL" id="GMM52332.1"/>
    </source>
</evidence>
<dbReference type="Gene3D" id="3.40.630.30">
    <property type="match status" value="1"/>
</dbReference>
<dbReference type="GO" id="GO:0016747">
    <property type="term" value="F:acyltransferase activity, transferring groups other than amino-acyl groups"/>
    <property type="evidence" value="ECO:0007669"/>
    <property type="project" value="InterPro"/>
</dbReference>
<comment type="caution">
    <text evidence="2">The sequence shown here is derived from an EMBL/GenBank/DDBJ whole genome shotgun (WGS) entry which is preliminary data.</text>
</comment>
<dbReference type="PANTHER" id="PTHR42791">
    <property type="entry name" value="GNAT FAMILY ACETYLTRANSFERASE"/>
    <property type="match status" value="1"/>
</dbReference>